<gene>
    <name evidence="2" type="ORF">CDO81_24530</name>
</gene>
<dbReference type="NCBIfam" id="TIGR02595">
    <property type="entry name" value="PEP_CTERM"/>
    <property type="match status" value="1"/>
</dbReference>
<comment type="caution">
    <text evidence="2">The sequence shown here is derived from an EMBL/GenBank/DDBJ whole genome shotgun (WGS) entry which is preliminary data.</text>
</comment>
<keyword evidence="3" id="KW-1185">Reference proteome</keyword>
<dbReference type="AlphaFoldDB" id="A0A254MZ42"/>
<reference evidence="2 3" key="1">
    <citation type="journal article" date="2007" name="Int. J. Syst. Evol. Microbiol.">
        <title>Description of Pelomonas aquatica sp. nov. and Pelomonas puraquae sp. nov., isolated from industrial and haemodialysis water.</title>
        <authorList>
            <person name="Gomila M."/>
            <person name="Bowien B."/>
            <person name="Falsen E."/>
            <person name="Moore E.R."/>
            <person name="Lalucat J."/>
        </authorList>
    </citation>
    <scope>NUCLEOTIDE SEQUENCE [LARGE SCALE GENOMIC DNA]</scope>
    <source>
        <strain evidence="2 3">CCUG 52769</strain>
    </source>
</reference>
<dbReference type="Proteomes" id="UP000197446">
    <property type="component" value="Unassembled WGS sequence"/>
</dbReference>
<dbReference type="PROSITE" id="PS51257">
    <property type="entry name" value="PROKAR_LIPOPROTEIN"/>
    <property type="match status" value="1"/>
</dbReference>
<dbReference type="InterPro" id="IPR013424">
    <property type="entry name" value="Ice-binding_C"/>
</dbReference>
<protein>
    <submittedName>
        <fullName evidence="2">PEP-CTERM sorting domain-containing protein</fullName>
    </submittedName>
</protein>
<keyword evidence="1" id="KW-0732">Signal</keyword>
<dbReference type="OrthoDB" id="8896614at2"/>
<evidence type="ECO:0000256" key="1">
    <source>
        <dbReference type="SAM" id="SignalP"/>
    </source>
</evidence>
<organism evidence="2 3">
    <name type="scientific">Roseateles puraquae</name>
    <dbReference type="NCBI Taxonomy" id="431059"/>
    <lineage>
        <taxon>Bacteria</taxon>
        <taxon>Pseudomonadati</taxon>
        <taxon>Pseudomonadota</taxon>
        <taxon>Betaproteobacteria</taxon>
        <taxon>Burkholderiales</taxon>
        <taxon>Sphaerotilaceae</taxon>
        <taxon>Roseateles</taxon>
    </lineage>
</organism>
<feature type="signal peptide" evidence="1">
    <location>
        <begin position="1"/>
        <end position="21"/>
    </location>
</feature>
<sequence>MSLTRLLLPLVFAASACAAHAQQGVDLLDPGQSPNFPAWTLYGSASAQNLTPGNGFTYSTLNLTQATVGGSAGAGWAPQTLLLDFNTAFSFRFAFNIHNNPDEVRGDGLTFVLADATGVGGTGSGLGYEGLSSRSLALAIDTFHFDGEPVSPSLQILTQGVTTPVAYTETGLGDAIRNGNYALIATFDYTPSGLADHAGTLTGTIWNPDVGSFSVQAGVDFAALGLVGLPVYYGFTAANGLATDGHTIQWGAVAAVPEPGSWALIGAGLGWLGLLAQRRRVR</sequence>
<dbReference type="Gene3D" id="2.60.120.200">
    <property type="match status" value="1"/>
</dbReference>
<dbReference type="EMBL" id="NISI01000016">
    <property type="protein sequence ID" value="OWR00663.1"/>
    <property type="molecule type" value="Genomic_DNA"/>
</dbReference>
<dbReference type="InterPro" id="IPR013320">
    <property type="entry name" value="ConA-like_dom_sf"/>
</dbReference>
<feature type="chain" id="PRO_5012083917" evidence="1">
    <location>
        <begin position="22"/>
        <end position="282"/>
    </location>
</feature>
<proteinExistence type="predicted"/>
<name>A0A254MZ42_9BURK</name>
<evidence type="ECO:0000313" key="3">
    <source>
        <dbReference type="Proteomes" id="UP000197446"/>
    </source>
</evidence>
<evidence type="ECO:0000313" key="2">
    <source>
        <dbReference type="EMBL" id="OWR00663.1"/>
    </source>
</evidence>
<dbReference type="SUPFAM" id="SSF49899">
    <property type="entry name" value="Concanavalin A-like lectins/glucanases"/>
    <property type="match status" value="1"/>
</dbReference>
<accession>A0A254MZ42</accession>
<dbReference type="RefSeq" id="WP_088485890.1">
    <property type="nucleotide sequence ID" value="NZ_NISI01000016.1"/>
</dbReference>